<organism evidence="3 4">
    <name type="scientific">Candidatus Taylorbacteria bacterium RIFCSPHIGHO2_01_FULL_46_22b</name>
    <dbReference type="NCBI Taxonomy" id="1802301"/>
    <lineage>
        <taxon>Bacteria</taxon>
        <taxon>Candidatus Tayloriibacteriota</taxon>
    </lineage>
</organism>
<keyword evidence="2" id="KW-0472">Membrane</keyword>
<feature type="transmembrane region" description="Helical" evidence="2">
    <location>
        <begin position="130"/>
        <end position="149"/>
    </location>
</feature>
<feature type="region of interest" description="Disordered" evidence="1">
    <location>
        <begin position="1"/>
        <end position="44"/>
    </location>
</feature>
<accession>A0A1G2M3Z5</accession>
<dbReference type="AlphaFoldDB" id="A0A1G2M3Z5"/>
<gene>
    <name evidence="3" type="ORF">A2664_02705</name>
</gene>
<protein>
    <submittedName>
        <fullName evidence="3">Uncharacterized protein</fullName>
    </submittedName>
</protein>
<sequence>MASILVREPEVSRDNVPSFQTLPNCQRRKQTPPKQPSETPDRALLRRAGITPFTPQSVRNYKREVIQKHRKENPLGCVSRAIVKQVGGDPRKEERVGTVLLLLFCIFALFALVGAAVTGYFHSWDVTGHWVWNSFMMLTLTVVLIFYFMKLEHKEVASWTRMDVGAYGHGRIPARVERTLEEVRFFVNRSDKKRNFSLFVEQLESRTMPDPFLILSYTDPDTRKTTESHFEVWDEIQFDPKT</sequence>
<evidence type="ECO:0000256" key="1">
    <source>
        <dbReference type="SAM" id="MobiDB-lite"/>
    </source>
</evidence>
<reference evidence="3 4" key="1">
    <citation type="journal article" date="2016" name="Nat. Commun.">
        <title>Thousands of microbial genomes shed light on interconnected biogeochemical processes in an aquifer system.</title>
        <authorList>
            <person name="Anantharaman K."/>
            <person name="Brown C.T."/>
            <person name="Hug L.A."/>
            <person name="Sharon I."/>
            <person name="Castelle C.J."/>
            <person name="Probst A.J."/>
            <person name="Thomas B.C."/>
            <person name="Singh A."/>
            <person name="Wilkins M.J."/>
            <person name="Karaoz U."/>
            <person name="Brodie E.L."/>
            <person name="Williams K.H."/>
            <person name="Hubbard S.S."/>
            <person name="Banfield J.F."/>
        </authorList>
    </citation>
    <scope>NUCLEOTIDE SEQUENCE [LARGE SCALE GENOMIC DNA]</scope>
</reference>
<evidence type="ECO:0000256" key="2">
    <source>
        <dbReference type="SAM" id="Phobius"/>
    </source>
</evidence>
<dbReference type="Proteomes" id="UP000178873">
    <property type="component" value="Unassembled WGS sequence"/>
</dbReference>
<name>A0A1G2M3Z5_9BACT</name>
<dbReference type="EMBL" id="MHRF01000004">
    <property type="protein sequence ID" value="OHA18523.1"/>
    <property type="molecule type" value="Genomic_DNA"/>
</dbReference>
<feature type="transmembrane region" description="Helical" evidence="2">
    <location>
        <begin position="99"/>
        <end position="124"/>
    </location>
</feature>
<proteinExistence type="predicted"/>
<evidence type="ECO:0000313" key="3">
    <source>
        <dbReference type="EMBL" id="OHA18523.1"/>
    </source>
</evidence>
<keyword evidence="2" id="KW-1133">Transmembrane helix</keyword>
<feature type="compositionally biased region" description="Polar residues" evidence="1">
    <location>
        <begin position="15"/>
        <end position="24"/>
    </location>
</feature>
<evidence type="ECO:0000313" key="4">
    <source>
        <dbReference type="Proteomes" id="UP000178873"/>
    </source>
</evidence>
<keyword evidence="2" id="KW-0812">Transmembrane</keyword>
<comment type="caution">
    <text evidence="3">The sequence shown here is derived from an EMBL/GenBank/DDBJ whole genome shotgun (WGS) entry which is preliminary data.</text>
</comment>